<dbReference type="Proteomes" id="UP000502596">
    <property type="component" value="Segment"/>
</dbReference>
<proteinExistence type="predicted"/>
<protein>
    <submittedName>
        <fullName evidence="1">Uncharacterized protein</fullName>
    </submittedName>
</protein>
<gene>
    <name evidence="1" type="ORF">PssvBMR2_gp30</name>
</gene>
<reference evidence="1 2" key="1">
    <citation type="journal article" date="2020" name="Microb. Biotechnol.">
        <title>Phage biocontrol to combat Pseudomonas syringae pathogens causing disease in cherry.</title>
        <authorList>
            <person name="Rabiey M."/>
            <person name="Roy S.R."/>
            <person name="Holtappels D."/>
            <person name="Franceschetti L."/>
            <person name="Quilty B.J."/>
            <person name="Creeth R."/>
            <person name="Sundin G.W."/>
            <person name="Wagemans J."/>
            <person name="Lavigne R."/>
            <person name="Jackson R.W."/>
        </authorList>
    </citation>
    <scope>NUCLEOTIDE SEQUENCE [LARGE SCALE GENOMIC DNA]</scope>
</reference>
<dbReference type="EMBL" id="MT104466">
    <property type="protein sequence ID" value="QJD54673.1"/>
    <property type="molecule type" value="Genomic_DNA"/>
</dbReference>
<evidence type="ECO:0000313" key="2">
    <source>
        <dbReference type="Proteomes" id="UP000502596"/>
    </source>
</evidence>
<organism evidence="1 2">
    <name type="scientific">Pseudomonas phage MR2</name>
    <dbReference type="NCBI Taxonomy" id="2711170"/>
    <lineage>
        <taxon>Viruses</taxon>
        <taxon>Duplodnaviria</taxon>
        <taxon>Heunggongvirae</taxon>
        <taxon>Uroviricota</taxon>
        <taxon>Caudoviricetes</taxon>
        <taxon>Autographivirales</taxon>
        <taxon>Autotranscriptaviridae</taxon>
        <taxon>Studiervirinae</taxon>
        <taxon>Hennigervirus</taxon>
        <taxon>Hennigervirus MR2</taxon>
    </lineage>
</organism>
<accession>A0A6M3TA82</accession>
<evidence type="ECO:0000313" key="1">
    <source>
        <dbReference type="EMBL" id="QJD54673.1"/>
    </source>
</evidence>
<name>A0A6M3TA82_9CAUD</name>
<sequence>MAITLKATVSFPISMVVFSETVKDFAEAREEARKMLADEKVSARLRGETRYRVELLASDKTDEQIFEQIYRQGIREVVRKDLAKEIAGNEARVRTGDVKVSFEAREVPEVELSERWTKTV</sequence>
<keyword evidence="2" id="KW-1185">Reference proteome</keyword>